<dbReference type="EMBL" id="CP035758">
    <property type="protein sequence ID" value="QBD83225.1"/>
    <property type="molecule type" value="Genomic_DNA"/>
</dbReference>
<feature type="transmembrane region" description="Helical" evidence="1">
    <location>
        <begin position="246"/>
        <end position="267"/>
    </location>
</feature>
<dbReference type="Gene3D" id="1.20.210.10">
    <property type="entry name" value="Cytochrome c oxidase-like, subunit I domain"/>
    <property type="match status" value="1"/>
</dbReference>
<gene>
    <name evidence="2" type="ORF">EPA93_47600</name>
</gene>
<accession>A0A4P6K561</accession>
<feature type="transmembrane region" description="Helical" evidence="1">
    <location>
        <begin position="215"/>
        <end position="234"/>
    </location>
</feature>
<feature type="transmembrane region" description="Helical" evidence="1">
    <location>
        <begin position="130"/>
        <end position="157"/>
    </location>
</feature>
<feature type="transmembrane region" description="Helical" evidence="1">
    <location>
        <begin position="169"/>
        <end position="195"/>
    </location>
</feature>
<dbReference type="InterPro" id="IPR036927">
    <property type="entry name" value="Cyt_c_oxase-like_su1_sf"/>
</dbReference>
<reference evidence="2 3" key="1">
    <citation type="submission" date="2019-01" db="EMBL/GenBank/DDBJ databases">
        <title>Ktedonosporobacter rubrisoli SCAWS-G2.</title>
        <authorList>
            <person name="Huang Y."/>
            <person name="Yan B."/>
        </authorList>
    </citation>
    <scope>NUCLEOTIDE SEQUENCE [LARGE SCALE GENOMIC DNA]</scope>
    <source>
        <strain evidence="2 3">SCAWS-G2</strain>
    </source>
</reference>
<feature type="transmembrane region" description="Helical" evidence="1">
    <location>
        <begin position="31"/>
        <end position="52"/>
    </location>
</feature>
<evidence type="ECO:0000313" key="2">
    <source>
        <dbReference type="EMBL" id="QBD83225.1"/>
    </source>
</evidence>
<evidence type="ECO:0000256" key="1">
    <source>
        <dbReference type="SAM" id="Phobius"/>
    </source>
</evidence>
<keyword evidence="3" id="KW-1185">Reference proteome</keyword>
<organism evidence="2 3">
    <name type="scientific">Ktedonosporobacter rubrisoli</name>
    <dbReference type="NCBI Taxonomy" id="2509675"/>
    <lineage>
        <taxon>Bacteria</taxon>
        <taxon>Bacillati</taxon>
        <taxon>Chloroflexota</taxon>
        <taxon>Ktedonobacteria</taxon>
        <taxon>Ktedonobacterales</taxon>
        <taxon>Ktedonosporobacteraceae</taxon>
        <taxon>Ktedonosporobacter</taxon>
    </lineage>
</organism>
<keyword evidence="1" id="KW-1133">Transmembrane helix</keyword>
<dbReference type="RefSeq" id="WP_129894291.1">
    <property type="nucleotide sequence ID" value="NZ_CP035758.1"/>
</dbReference>
<feature type="transmembrane region" description="Helical" evidence="1">
    <location>
        <begin position="425"/>
        <end position="449"/>
    </location>
</feature>
<feature type="transmembrane region" description="Helical" evidence="1">
    <location>
        <begin position="377"/>
        <end position="396"/>
    </location>
</feature>
<protein>
    <recommendedName>
        <fullName evidence="4">NnrS family protein</fullName>
    </recommendedName>
</protein>
<feature type="transmembrane region" description="Helical" evidence="1">
    <location>
        <begin position="72"/>
        <end position="89"/>
    </location>
</feature>
<keyword evidence="1" id="KW-0472">Membrane</keyword>
<dbReference type="Proteomes" id="UP000290365">
    <property type="component" value="Chromosome"/>
</dbReference>
<keyword evidence="1" id="KW-0812">Transmembrane</keyword>
<feature type="transmembrane region" description="Helical" evidence="1">
    <location>
        <begin position="455"/>
        <end position="473"/>
    </location>
</feature>
<feature type="transmembrane region" description="Helical" evidence="1">
    <location>
        <begin position="101"/>
        <end position="118"/>
    </location>
</feature>
<sequence length="483" mass="50532">MSVTAYNKASPANAAQRQAPFSLVAPLLQTALLLGVGGGFALAFVLTVTRMLAISEGKWWEALAQAHGHLQLYGWAGLFVLGVLFHFLPRLRGAALAAPRFVPYILGAQTAGLLLRVLSQPLAALTGGLVWQVLLIISGVLECVALLTAVMLVVLTASRGPKLSTRPAFWSVLPFFVGALSALGLASVINLINVVLAVDHGGLVASTFDELNTTLGLLGFLVPIALAMSARSLPMYAGLDAFPQKVIWPLAFTYLLGVALFCIGTGAPSLSVLADVRGLGMILSGIAVIIFVSVFIRLMSSRGRLPKRVSQLAPVPQVAARSYQVRDYNERNAFGPFVALVASAYIWAVLGSVLLLVDGVELLIGSAPLFAMDAIRHSFAIGLIALLICGVAPRMIPGFSGGNIRSARLVSATLWLGNIAAGLRVVSLLALPLLLSLGTIGISIASIGFGLSGPAGLALAICLALNLWPALLSSPRITVSRKR</sequence>
<dbReference type="AlphaFoldDB" id="A0A4P6K561"/>
<proteinExistence type="predicted"/>
<dbReference type="OrthoDB" id="108119at2"/>
<evidence type="ECO:0008006" key="4">
    <source>
        <dbReference type="Google" id="ProtNLM"/>
    </source>
</evidence>
<feature type="transmembrane region" description="Helical" evidence="1">
    <location>
        <begin position="279"/>
        <end position="298"/>
    </location>
</feature>
<dbReference type="KEGG" id="kbs:EPA93_47600"/>
<feature type="transmembrane region" description="Helical" evidence="1">
    <location>
        <begin position="333"/>
        <end position="357"/>
    </location>
</feature>
<evidence type="ECO:0000313" key="3">
    <source>
        <dbReference type="Proteomes" id="UP000290365"/>
    </source>
</evidence>
<name>A0A4P6K561_KTERU</name>